<feature type="signal peptide" evidence="1">
    <location>
        <begin position="1"/>
        <end position="17"/>
    </location>
</feature>
<reference evidence="2 3" key="1">
    <citation type="submission" date="2018-09" db="EMBL/GenBank/DDBJ databases">
        <authorList>
            <person name="Le Fleche-Mateos A."/>
        </authorList>
    </citation>
    <scope>NUCLEOTIDE SEQUENCE [LARGE SCALE GENOMIC DNA]</scope>
    <source>
        <strain evidence="2 3">DSM 27399</strain>
    </source>
</reference>
<name>A0A419N7Q0_9GAMM</name>
<gene>
    <name evidence="2" type="ORF">D6C13_14855</name>
</gene>
<feature type="chain" id="PRO_5019094215" evidence="1">
    <location>
        <begin position="18"/>
        <end position="310"/>
    </location>
</feature>
<dbReference type="RefSeq" id="WP_120133501.1">
    <property type="nucleotide sequence ID" value="NZ_RAHH01000016.1"/>
</dbReference>
<proteinExistence type="predicted"/>
<dbReference type="Proteomes" id="UP000284908">
    <property type="component" value="Unassembled WGS sequence"/>
</dbReference>
<keyword evidence="3" id="KW-1185">Reference proteome</keyword>
<organism evidence="2 3">
    <name type="scientific">Rahnella woolbedingensis</name>
    <dbReference type="NCBI Taxonomy" id="1510574"/>
    <lineage>
        <taxon>Bacteria</taxon>
        <taxon>Pseudomonadati</taxon>
        <taxon>Pseudomonadota</taxon>
        <taxon>Gammaproteobacteria</taxon>
        <taxon>Enterobacterales</taxon>
        <taxon>Yersiniaceae</taxon>
        <taxon>Rahnella</taxon>
    </lineage>
</organism>
<comment type="caution">
    <text evidence="2">The sequence shown here is derived from an EMBL/GenBank/DDBJ whole genome shotgun (WGS) entry which is preliminary data.</text>
</comment>
<sequence>MKIICALCALLPFVVLAAPGAVTPQSLHASIQASGAVKAIQELDEKGMKTVSNGIAGATAEWLTLLPEMAPGLDAGNAENVVIALATALPENPPAVLSAINAPGAAGLKGIDKVCSMPFRDMDDPALARYYRKTEPALKKIGKKATPCRDKLKLAMGVLQLGAQAEQNYTLNRRKLTPDLVWKAINKDGVDKLADAISDQQRQNIGDGISSGSREWLFVADTLAQTKNPQMHSMLTVSLASALTQNPCDVLKVSPADFDIGILCGMPFPNADNAALKLYYQKTQSALKKIRRRGEACLDVLEQEYSVLSK</sequence>
<dbReference type="EMBL" id="RAHH01000016">
    <property type="protein sequence ID" value="RJT43280.1"/>
    <property type="molecule type" value="Genomic_DNA"/>
</dbReference>
<evidence type="ECO:0000313" key="3">
    <source>
        <dbReference type="Proteomes" id="UP000284908"/>
    </source>
</evidence>
<dbReference type="OrthoDB" id="6504341at2"/>
<dbReference type="AlphaFoldDB" id="A0A419N7Q0"/>
<accession>A0A419N7Q0</accession>
<evidence type="ECO:0000313" key="2">
    <source>
        <dbReference type="EMBL" id="RJT43280.1"/>
    </source>
</evidence>
<protein>
    <submittedName>
        <fullName evidence="2">Uncharacterized protein</fullName>
    </submittedName>
</protein>
<keyword evidence="1" id="KW-0732">Signal</keyword>
<evidence type="ECO:0000256" key="1">
    <source>
        <dbReference type="SAM" id="SignalP"/>
    </source>
</evidence>